<evidence type="ECO:0000313" key="12">
    <source>
        <dbReference type="Proteomes" id="UP001237780"/>
    </source>
</evidence>
<dbReference type="Proteomes" id="UP001237780">
    <property type="component" value="Unassembled WGS sequence"/>
</dbReference>
<dbReference type="PANTHER" id="PTHR42836">
    <property type="entry name" value="7-CARBOXY-7-DEAZAGUANINE SYNTHASE"/>
    <property type="match status" value="1"/>
</dbReference>
<organism evidence="11 12">
    <name type="scientific">Phyllobacterium ifriqiyense</name>
    <dbReference type="NCBI Taxonomy" id="314238"/>
    <lineage>
        <taxon>Bacteria</taxon>
        <taxon>Pseudomonadati</taxon>
        <taxon>Pseudomonadota</taxon>
        <taxon>Alphaproteobacteria</taxon>
        <taxon>Hyphomicrobiales</taxon>
        <taxon>Phyllobacteriaceae</taxon>
        <taxon>Phyllobacterium</taxon>
    </lineage>
</organism>
<evidence type="ECO:0000256" key="8">
    <source>
        <dbReference type="ARBA" id="ARBA00023239"/>
    </source>
</evidence>
<evidence type="ECO:0000256" key="9">
    <source>
        <dbReference type="HAMAP-Rule" id="MF_00917"/>
    </source>
</evidence>
<evidence type="ECO:0000256" key="4">
    <source>
        <dbReference type="ARBA" id="ARBA00022785"/>
    </source>
</evidence>
<keyword evidence="1 9" id="KW-0004">4Fe-4S</keyword>
<dbReference type="NCBIfam" id="TIGR04508">
    <property type="entry name" value="queE_Cx14CxxC"/>
    <property type="match status" value="1"/>
</dbReference>
<dbReference type="Gene3D" id="3.20.20.70">
    <property type="entry name" value="Aldolase class I"/>
    <property type="match status" value="1"/>
</dbReference>
<dbReference type="RefSeq" id="WP_307278157.1">
    <property type="nucleotide sequence ID" value="NZ_JAUSZT010000002.1"/>
</dbReference>
<dbReference type="SUPFAM" id="SSF102114">
    <property type="entry name" value="Radical SAM enzymes"/>
    <property type="match status" value="1"/>
</dbReference>
<feature type="binding site" evidence="9">
    <location>
        <begin position="173"/>
        <end position="176"/>
    </location>
    <ligand>
        <name>S-adenosyl-L-methionine</name>
        <dbReference type="ChEBI" id="CHEBI:59789"/>
    </ligand>
</feature>
<keyword evidence="4 9" id="KW-0671">Queuosine biosynthesis</keyword>
<feature type="binding site" evidence="9">
    <location>
        <begin position="48"/>
        <end position="50"/>
    </location>
    <ligand>
        <name>S-adenosyl-L-methionine</name>
        <dbReference type="ChEBI" id="CHEBI:59789"/>
    </ligand>
</feature>
<feature type="binding site" evidence="9">
    <location>
        <begin position="12"/>
        <end position="14"/>
    </location>
    <ligand>
        <name>substrate</name>
    </ligand>
</feature>
<keyword evidence="7 9" id="KW-0411">Iron-sulfur</keyword>
<dbReference type="InterPro" id="IPR024924">
    <property type="entry name" value="7-CO-7-deazaguanine_synth-like"/>
</dbReference>
<evidence type="ECO:0000256" key="5">
    <source>
        <dbReference type="ARBA" id="ARBA00022842"/>
    </source>
</evidence>
<evidence type="ECO:0000256" key="3">
    <source>
        <dbReference type="ARBA" id="ARBA00022723"/>
    </source>
</evidence>
<feature type="binding site" evidence="9">
    <location>
        <begin position="133"/>
        <end position="135"/>
    </location>
    <ligand>
        <name>S-adenosyl-L-methionine</name>
        <dbReference type="ChEBI" id="CHEBI:59789"/>
    </ligand>
</feature>
<accession>A0ABU0S5P8</accession>
<keyword evidence="5 9" id="KW-0460">Magnesium</keyword>
<dbReference type="PROSITE" id="PS51918">
    <property type="entry name" value="RADICAL_SAM"/>
    <property type="match status" value="1"/>
</dbReference>
<feature type="binding site" evidence="9">
    <location>
        <position position="90"/>
    </location>
    <ligand>
        <name>substrate</name>
    </ligand>
</feature>
<gene>
    <name evidence="9" type="primary">queE</name>
    <name evidence="11" type="ORF">QFZ34_001252</name>
</gene>
<dbReference type="InterPro" id="IPR030977">
    <property type="entry name" value="QueE_Cx14CxxC"/>
</dbReference>
<comment type="caution">
    <text evidence="11">The sequence shown here is derived from an EMBL/GenBank/DDBJ whole genome shotgun (WGS) entry which is preliminary data.</text>
</comment>
<feature type="binding site" evidence="9">
    <location>
        <position position="49"/>
    </location>
    <ligand>
        <name>[4Fe-4S] cluster</name>
        <dbReference type="ChEBI" id="CHEBI:49883"/>
        <note>4Fe-4S-S-AdoMet</note>
    </ligand>
</feature>
<evidence type="ECO:0000313" key="11">
    <source>
        <dbReference type="EMBL" id="MDQ0996075.1"/>
    </source>
</evidence>
<dbReference type="SFLD" id="SFLDS00029">
    <property type="entry name" value="Radical_SAM"/>
    <property type="match status" value="1"/>
</dbReference>
<comment type="pathway">
    <text evidence="9">Purine metabolism; 7-cyano-7-deazaguanine biosynthesis.</text>
</comment>
<dbReference type="CDD" id="cd01335">
    <property type="entry name" value="Radical_SAM"/>
    <property type="match status" value="1"/>
</dbReference>
<comment type="cofactor">
    <cofactor evidence="9">
        <name>[4Fe-4S] cluster</name>
        <dbReference type="ChEBI" id="CHEBI:49883"/>
    </cofactor>
    <text evidence="9">Binds 1 [4Fe-4S] cluster. The cluster is coordinated with 3 cysteines and an exchangeable S-adenosyl-L-methionine.</text>
</comment>
<dbReference type="PIRSF" id="PIRSF000370">
    <property type="entry name" value="QueE"/>
    <property type="match status" value="1"/>
</dbReference>
<evidence type="ECO:0000256" key="6">
    <source>
        <dbReference type="ARBA" id="ARBA00023004"/>
    </source>
</evidence>
<proteinExistence type="inferred from homology"/>
<feature type="binding site" evidence="9">
    <location>
        <position position="51"/>
    </location>
    <ligand>
        <name>Mg(2+)</name>
        <dbReference type="ChEBI" id="CHEBI:18420"/>
    </ligand>
</feature>
<comment type="cofactor">
    <cofactor evidence="9">
        <name>S-adenosyl-L-methionine</name>
        <dbReference type="ChEBI" id="CHEBI:59789"/>
    </cofactor>
    <text evidence="9">Binds 1 S-adenosyl-L-methionine per subunit.</text>
</comment>
<evidence type="ECO:0000256" key="2">
    <source>
        <dbReference type="ARBA" id="ARBA00022691"/>
    </source>
</evidence>
<keyword evidence="8 9" id="KW-0456">Lyase</keyword>
<dbReference type="InterPro" id="IPR007197">
    <property type="entry name" value="rSAM"/>
</dbReference>
<comment type="catalytic activity">
    <reaction evidence="9">
        <text>6-carboxy-5,6,7,8-tetrahydropterin + H(+) = 7-carboxy-7-carbaguanine + NH4(+)</text>
        <dbReference type="Rhea" id="RHEA:27974"/>
        <dbReference type="ChEBI" id="CHEBI:15378"/>
        <dbReference type="ChEBI" id="CHEBI:28938"/>
        <dbReference type="ChEBI" id="CHEBI:61032"/>
        <dbReference type="ChEBI" id="CHEBI:61036"/>
        <dbReference type="EC" id="4.3.99.3"/>
    </reaction>
</comment>
<dbReference type="PANTHER" id="PTHR42836:SF1">
    <property type="entry name" value="7-CARBOXY-7-DEAZAGUANINE SYNTHASE"/>
    <property type="match status" value="1"/>
</dbReference>
<dbReference type="HAMAP" id="MF_00917">
    <property type="entry name" value="QueE"/>
    <property type="match status" value="1"/>
</dbReference>
<feature type="binding site" evidence="9">
    <location>
        <position position="31"/>
    </location>
    <ligand>
        <name>[4Fe-4S] cluster</name>
        <dbReference type="ChEBI" id="CHEBI:49883"/>
        <note>4Fe-4S-S-AdoMet</note>
    </ligand>
</feature>
<feature type="binding site" evidence="9">
    <location>
        <position position="27"/>
    </location>
    <ligand>
        <name>substrate</name>
    </ligand>
</feature>
<name>A0ABU0S5P8_9HYPH</name>
<protein>
    <recommendedName>
        <fullName evidence="9">7-carboxy-7-deazaguanine synthase</fullName>
        <shortName evidence="9">CDG synthase</shortName>
        <ecNumber evidence="9">4.3.99.3</ecNumber>
    </recommendedName>
    <alternativeName>
        <fullName evidence="9">Queuosine biosynthesis protein QueE</fullName>
    </alternativeName>
</protein>
<dbReference type="InterPro" id="IPR013785">
    <property type="entry name" value="Aldolase_TIM"/>
</dbReference>
<comment type="function">
    <text evidence="9">Catalyzes the complex heterocyclic radical-mediated conversion of 6-carboxy-5,6,7,8-tetrahydropterin (CPH4) to 7-carboxy-7-deazaguanine (CDG), a step common to the biosynthetic pathways of all 7-deazapurine-containing compounds.</text>
</comment>
<comment type="similarity">
    <text evidence="9">Belongs to the radical SAM superfamily. 7-carboxy-7-deazaguanine synthase family.</text>
</comment>
<keyword evidence="3 9" id="KW-0479">Metal-binding</keyword>
<keyword evidence="2 9" id="KW-0949">S-adenosyl-L-methionine</keyword>
<dbReference type="SFLD" id="SFLDF00376">
    <property type="entry name" value="7-carboxy-7-deazaguanine_synth"/>
    <property type="match status" value="1"/>
</dbReference>
<dbReference type="EC" id="4.3.99.3" evidence="9"/>
<evidence type="ECO:0000256" key="1">
    <source>
        <dbReference type="ARBA" id="ARBA00022485"/>
    </source>
</evidence>
<dbReference type="Pfam" id="PF04055">
    <property type="entry name" value="Radical_SAM"/>
    <property type="match status" value="1"/>
</dbReference>
<dbReference type="InterPro" id="IPR058240">
    <property type="entry name" value="rSAM_sf"/>
</dbReference>
<comment type="subunit">
    <text evidence="9">Homodimer.</text>
</comment>
<keyword evidence="12" id="KW-1185">Reference proteome</keyword>
<dbReference type="EMBL" id="JAUSZT010000002">
    <property type="protein sequence ID" value="MDQ0996075.1"/>
    <property type="molecule type" value="Genomic_DNA"/>
</dbReference>
<feature type="binding site" evidence="9">
    <location>
        <position position="210"/>
    </location>
    <ligand>
        <name>substrate</name>
    </ligand>
</feature>
<comment type="cofactor">
    <cofactor evidence="9">
        <name>Mg(2+)</name>
        <dbReference type="ChEBI" id="CHEBI:18420"/>
    </cofactor>
</comment>
<dbReference type="GO" id="GO:0016829">
    <property type="term" value="F:lyase activity"/>
    <property type="evidence" value="ECO:0007669"/>
    <property type="project" value="UniProtKB-KW"/>
</dbReference>
<evidence type="ECO:0000256" key="7">
    <source>
        <dbReference type="ARBA" id="ARBA00023014"/>
    </source>
</evidence>
<feature type="domain" description="Radical SAM core" evidence="10">
    <location>
        <begin position="18"/>
        <end position="210"/>
    </location>
</feature>
<evidence type="ECO:0000259" key="10">
    <source>
        <dbReference type="PROSITE" id="PS51918"/>
    </source>
</evidence>
<feature type="binding site" evidence="9">
    <location>
        <position position="92"/>
    </location>
    <ligand>
        <name>S-adenosyl-L-methionine</name>
        <dbReference type="ChEBI" id="CHEBI:59789"/>
    </ligand>
</feature>
<keyword evidence="6 9" id="KW-0408">Iron</keyword>
<sequence length="210" mass="22774">MTYAVKELFKTLQGEGAQAGRAAVFCRFSGCNLWSGREEDRAKSICQFCDTDFIGTNGIGGGKFPDAAVLAEAIAATWGPGDRGRFVVFTGGEPLLQLDTPLIEAVHESGFHIAVETNGTIEAPAGIDWICVSPKAGSELKQMQGNELKLVYPQVDARPDQFASLSFDHHWLQPMDGPLRLENTAAIAAYCLENPPWRLSLQTHKLIGIP</sequence>
<feature type="binding site" evidence="9">
    <location>
        <position position="46"/>
    </location>
    <ligand>
        <name>[4Fe-4S] cluster</name>
        <dbReference type="ChEBI" id="CHEBI:49883"/>
        <note>4Fe-4S-S-AdoMet</note>
    </ligand>
</feature>
<reference evidence="11 12" key="1">
    <citation type="submission" date="2023-07" db="EMBL/GenBank/DDBJ databases">
        <title>Comparative genomics of wheat-associated soil bacteria to identify genetic determinants of phenazine resistance.</title>
        <authorList>
            <person name="Mouncey N."/>
        </authorList>
    </citation>
    <scope>NUCLEOTIDE SEQUENCE [LARGE SCALE GENOMIC DNA]</scope>
    <source>
        <strain evidence="11 12">W4I11</strain>
    </source>
</reference>